<dbReference type="InterPro" id="IPR000722">
    <property type="entry name" value="RNA_pol_asu"/>
</dbReference>
<dbReference type="CDD" id="cd01609">
    <property type="entry name" value="RNAP_beta'_N"/>
    <property type="match status" value="1"/>
</dbReference>
<comment type="cofactor">
    <cofactor evidence="7">
        <name>Mg(2+)</name>
        <dbReference type="ChEBI" id="CHEBI:18420"/>
    </cofactor>
    <text evidence="7">Binds 1 Mg(2+) ion per subunit.</text>
</comment>
<dbReference type="Gene3D" id="1.10.150.390">
    <property type="match status" value="1"/>
</dbReference>
<evidence type="ECO:0000259" key="10">
    <source>
        <dbReference type="SMART" id="SM00663"/>
    </source>
</evidence>
<keyword evidence="5 7" id="KW-0804">Transcription</keyword>
<evidence type="ECO:0000256" key="6">
    <source>
        <dbReference type="ARBA" id="ARBA00048552"/>
    </source>
</evidence>
<dbReference type="SMART" id="SM00663">
    <property type="entry name" value="RPOLA_N"/>
    <property type="match status" value="1"/>
</dbReference>
<evidence type="ECO:0000256" key="9">
    <source>
        <dbReference type="SAM" id="Coils"/>
    </source>
</evidence>
<dbReference type="AlphaFoldDB" id="A0A2M8KWU0"/>
<feature type="binding site" evidence="7">
    <location>
        <position position="80"/>
    </location>
    <ligand>
        <name>Zn(2+)</name>
        <dbReference type="ChEBI" id="CHEBI:29105"/>
        <label>1</label>
    </ligand>
</feature>
<dbReference type="Gene3D" id="2.40.50.100">
    <property type="match status" value="1"/>
</dbReference>
<dbReference type="GO" id="GO:0000287">
    <property type="term" value="F:magnesium ion binding"/>
    <property type="evidence" value="ECO:0007669"/>
    <property type="project" value="UniProtKB-UniRule"/>
</dbReference>
<dbReference type="EMBL" id="PFEF01000006">
    <property type="protein sequence ID" value="PJE64367.1"/>
    <property type="molecule type" value="Genomic_DNA"/>
</dbReference>
<dbReference type="PANTHER" id="PTHR19376:SF54">
    <property type="entry name" value="DNA-DIRECTED RNA POLYMERASE SUBUNIT BETA"/>
    <property type="match status" value="1"/>
</dbReference>
<protein>
    <recommendedName>
        <fullName evidence="7">DNA-directed RNA polymerase subunit beta'</fullName>
        <shortName evidence="7">RNAP subunit beta'</shortName>
        <ecNumber evidence="7">2.7.7.6</ecNumber>
    </recommendedName>
    <alternativeName>
        <fullName evidence="7">RNA polymerase subunit beta'</fullName>
    </alternativeName>
    <alternativeName>
        <fullName evidence="7">Transcriptase subunit beta'</fullName>
    </alternativeName>
</protein>
<comment type="function">
    <text evidence="7 8">DNA-dependent RNA polymerase catalyzes the transcription of DNA into RNA using the four ribonucleoside triphosphates as substrates.</text>
</comment>
<feature type="domain" description="RNA polymerase N-terminal" evidence="10">
    <location>
        <begin position="269"/>
        <end position="551"/>
    </location>
</feature>
<dbReference type="Pfam" id="PF04998">
    <property type="entry name" value="RNA_pol_Rpb1_5"/>
    <property type="match status" value="1"/>
</dbReference>
<keyword evidence="3 7" id="KW-0548">Nucleotidyltransferase</keyword>
<evidence type="ECO:0000256" key="1">
    <source>
        <dbReference type="ARBA" id="ARBA00022478"/>
    </source>
</evidence>
<dbReference type="Pfam" id="PF04997">
    <property type="entry name" value="RNA_pol_Rpb1_1"/>
    <property type="match status" value="1"/>
</dbReference>
<keyword evidence="7" id="KW-0460">Magnesium</keyword>
<dbReference type="Pfam" id="PF05000">
    <property type="entry name" value="RNA_pol_Rpb1_4"/>
    <property type="match status" value="1"/>
</dbReference>
<comment type="catalytic activity">
    <reaction evidence="6 7 8">
        <text>RNA(n) + a ribonucleoside 5'-triphosphate = RNA(n+1) + diphosphate</text>
        <dbReference type="Rhea" id="RHEA:21248"/>
        <dbReference type="Rhea" id="RHEA-COMP:14527"/>
        <dbReference type="Rhea" id="RHEA-COMP:17342"/>
        <dbReference type="ChEBI" id="CHEBI:33019"/>
        <dbReference type="ChEBI" id="CHEBI:61557"/>
        <dbReference type="ChEBI" id="CHEBI:140395"/>
        <dbReference type="EC" id="2.7.7.6"/>
    </reaction>
</comment>
<dbReference type="GO" id="GO:0003677">
    <property type="term" value="F:DNA binding"/>
    <property type="evidence" value="ECO:0007669"/>
    <property type="project" value="UniProtKB-UniRule"/>
</dbReference>
<dbReference type="InterPro" id="IPR042102">
    <property type="entry name" value="RNA_pol_Rpb1_3_sf"/>
</dbReference>
<feature type="binding site" evidence="7">
    <location>
        <position position="497"/>
    </location>
    <ligand>
        <name>Mg(2+)</name>
        <dbReference type="ChEBI" id="CHEBI:18420"/>
    </ligand>
</feature>
<feature type="binding site" evidence="7">
    <location>
        <position position="65"/>
    </location>
    <ligand>
        <name>Zn(2+)</name>
        <dbReference type="ChEBI" id="CHEBI:29105"/>
        <label>1</label>
    </ligand>
</feature>
<feature type="binding site" evidence="7">
    <location>
        <position position="67"/>
    </location>
    <ligand>
        <name>Zn(2+)</name>
        <dbReference type="ChEBI" id="CHEBI:29105"/>
        <label>1</label>
    </ligand>
</feature>
<keyword evidence="9" id="KW-0175">Coiled coil</keyword>
<dbReference type="Gene3D" id="1.10.274.100">
    <property type="entry name" value="RNA polymerase Rpb1, domain 3"/>
    <property type="match status" value="2"/>
</dbReference>
<comment type="cofactor">
    <cofactor evidence="7">
        <name>Zn(2+)</name>
        <dbReference type="ChEBI" id="CHEBI:29105"/>
    </cofactor>
    <text evidence="7">Binds 2 Zn(2+) ions per subunit.</text>
</comment>
<evidence type="ECO:0000256" key="4">
    <source>
        <dbReference type="ARBA" id="ARBA00022723"/>
    </source>
</evidence>
<comment type="subunit">
    <text evidence="7">The RNAP catalytic core consists of 2 alpha, 1 beta, 1 beta' and 1 omega subunit. When a sigma factor is associated with the core the holoenzyme is formed, which can initiate transcription.</text>
</comment>
<dbReference type="GO" id="GO:0000428">
    <property type="term" value="C:DNA-directed RNA polymerase complex"/>
    <property type="evidence" value="ECO:0007669"/>
    <property type="project" value="UniProtKB-KW"/>
</dbReference>
<proteinExistence type="inferred from homology"/>
<dbReference type="Gene3D" id="2.40.40.20">
    <property type="match status" value="1"/>
</dbReference>
<gene>
    <name evidence="7 11" type="primary">rpoC</name>
    <name evidence="11" type="ORF">COU90_02855</name>
</gene>
<dbReference type="InterPro" id="IPR044893">
    <property type="entry name" value="RNA_pol_Rpb1_clamp_domain"/>
</dbReference>
<evidence type="ECO:0000256" key="7">
    <source>
        <dbReference type="HAMAP-Rule" id="MF_01322"/>
    </source>
</evidence>
<feature type="binding site" evidence="7">
    <location>
        <position position="907"/>
    </location>
    <ligand>
        <name>Zn(2+)</name>
        <dbReference type="ChEBI" id="CHEBI:29105"/>
        <label>2</label>
    </ligand>
</feature>
<keyword evidence="4 7" id="KW-0479">Metal-binding</keyword>
<dbReference type="InterPro" id="IPR007081">
    <property type="entry name" value="RNA_pol_Rpb1_5"/>
</dbReference>
<dbReference type="InterPro" id="IPR007083">
    <property type="entry name" value="RNA_pol_Rpb1_4"/>
</dbReference>
<dbReference type="NCBIfam" id="TIGR02386">
    <property type="entry name" value="rpoC_TIGR"/>
    <property type="match status" value="1"/>
</dbReference>
<dbReference type="InterPro" id="IPR045867">
    <property type="entry name" value="DNA-dir_RpoC_beta_prime"/>
</dbReference>
<evidence type="ECO:0000256" key="5">
    <source>
        <dbReference type="ARBA" id="ARBA00023163"/>
    </source>
</evidence>
<dbReference type="GO" id="GO:0003899">
    <property type="term" value="F:DNA-directed RNA polymerase activity"/>
    <property type="evidence" value="ECO:0007669"/>
    <property type="project" value="UniProtKB-UniRule"/>
</dbReference>
<dbReference type="InterPro" id="IPR012754">
    <property type="entry name" value="DNA-dir_RpoC_beta_prime_bact"/>
</dbReference>
<evidence type="ECO:0000256" key="8">
    <source>
        <dbReference type="RuleBase" id="RU004279"/>
    </source>
</evidence>
<evidence type="ECO:0000313" key="12">
    <source>
        <dbReference type="Proteomes" id="UP000229098"/>
    </source>
</evidence>
<keyword evidence="1 7" id="KW-0240">DNA-directed RNA polymerase</keyword>
<feature type="binding site" evidence="7">
    <location>
        <position position="83"/>
    </location>
    <ligand>
        <name>Zn(2+)</name>
        <dbReference type="ChEBI" id="CHEBI:29105"/>
        <label>1</label>
    </ligand>
</feature>
<dbReference type="Proteomes" id="UP000229098">
    <property type="component" value="Unassembled WGS sequence"/>
</dbReference>
<dbReference type="CDD" id="cd02655">
    <property type="entry name" value="RNAP_beta'_C"/>
    <property type="match status" value="1"/>
</dbReference>
<dbReference type="InterPro" id="IPR006592">
    <property type="entry name" value="RNA_pol_N"/>
</dbReference>
<comment type="similarity">
    <text evidence="7 8">Belongs to the RNA polymerase beta' chain family.</text>
</comment>
<dbReference type="Pfam" id="PF04983">
    <property type="entry name" value="RNA_pol_Rpb1_3"/>
    <property type="match status" value="1"/>
</dbReference>
<feature type="binding site" evidence="7">
    <location>
        <position position="501"/>
    </location>
    <ligand>
        <name>Mg(2+)</name>
        <dbReference type="ChEBI" id="CHEBI:18420"/>
    </ligand>
</feature>
<keyword evidence="7" id="KW-0862">Zinc</keyword>
<dbReference type="Gene3D" id="1.10.1790.20">
    <property type="match status" value="1"/>
</dbReference>
<dbReference type="Gene3D" id="1.10.40.90">
    <property type="match status" value="1"/>
</dbReference>
<dbReference type="GO" id="GO:0006351">
    <property type="term" value="P:DNA-templated transcription"/>
    <property type="evidence" value="ECO:0007669"/>
    <property type="project" value="UniProtKB-UniRule"/>
</dbReference>
<feature type="binding site" evidence="7">
    <location>
        <position position="499"/>
    </location>
    <ligand>
        <name>Mg(2+)</name>
        <dbReference type="ChEBI" id="CHEBI:18420"/>
    </ligand>
</feature>
<keyword evidence="2 7" id="KW-0808">Transferase</keyword>
<evidence type="ECO:0000313" key="11">
    <source>
        <dbReference type="EMBL" id="PJE64367.1"/>
    </source>
</evidence>
<evidence type="ECO:0000256" key="3">
    <source>
        <dbReference type="ARBA" id="ARBA00022695"/>
    </source>
</evidence>
<dbReference type="EC" id="2.7.7.6" evidence="7"/>
<dbReference type="InterPro" id="IPR038120">
    <property type="entry name" value="Rpb1_funnel_sf"/>
</dbReference>
<dbReference type="GO" id="GO:0008270">
    <property type="term" value="F:zinc ion binding"/>
    <property type="evidence" value="ECO:0007669"/>
    <property type="project" value="UniProtKB-UniRule"/>
</dbReference>
<feature type="coiled-coil region" evidence="9">
    <location>
        <begin position="164"/>
        <end position="191"/>
    </location>
</feature>
<dbReference type="Pfam" id="PF00623">
    <property type="entry name" value="RNA_pol_Rpb1_2"/>
    <property type="match status" value="2"/>
</dbReference>
<reference evidence="12" key="1">
    <citation type="submission" date="2017-09" db="EMBL/GenBank/DDBJ databases">
        <title>Depth-based differentiation of microbial function through sediment-hosted aquifers and enrichment of novel symbionts in the deep terrestrial subsurface.</title>
        <authorList>
            <person name="Probst A.J."/>
            <person name="Ladd B."/>
            <person name="Jarett J.K."/>
            <person name="Geller-Mcgrath D.E."/>
            <person name="Sieber C.M.K."/>
            <person name="Emerson J.B."/>
            <person name="Anantharaman K."/>
            <person name="Thomas B.C."/>
            <person name="Malmstrom R."/>
            <person name="Stieglmeier M."/>
            <person name="Klingl A."/>
            <person name="Woyke T."/>
            <person name="Ryan C.M."/>
            <person name="Banfield J.F."/>
        </authorList>
    </citation>
    <scope>NUCLEOTIDE SEQUENCE [LARGE SCALE GENOMIC DNA]</scope>
</reference>
<dbReference type="Gene3D" id="1.10.132.30">
    <property type="match status" value="1"/>
</dbReference>
<comment type="caution">
    <text evidence="11">The sequence shown here is derived from an EMBL/GenBank/DDBJ whole genome shotgun (WGS) entry which is preliminary data.</text>
</comment>
<dbReference type="PANTHER" id="PTHR19376">
    <property type="entry name" value="DNA-DIRECTED RNA POLYMERASE"/>
    <property type="match status" value="1"/>
</dbReference>
<feature type="binding site" evidence="7">
    <location>
        <position position="904"/>
    </location>
    <ligand>
        <name>Zn(2+)</name>
        <dbReference type="ChEBI" id="CHEBI:29105"/>
        <label>2</label>
    </ligand>
</feature>
<dbReference type="InterPro" id="IPR007080">
    <property type="entry name" value="RNA_pol_Rpb1_1"/>
</dbReference>
<dbReference type="InterPro" id="IPR007066">
    <property type="entry name" value="RNA_pol_Rpb1_3"/>
</dbReference>
<organism evidence="11 12">
    <name type="scientific">Candidatus Ryanbacteria bacterium CG10_big_fil_rev_8_21_14_0_10_43_42</name>
    <dbReference type="NCBI Taxonomy" id="1974864"/>
    <lineage>
        <taxon>Bacteria</taxon>
        <taxon>Candidatus Ryaniibacteriota</taxon>
    </lineage>
</organism>
<sequence>MDNELHTEYQDFDGIVLRLASPEKIMEWSHGEVTKPETINYRTQRPERDGLFCERIFGPDKDYECYCGKYRRVRYKGIVCDKCGVEVTRSIVRRERMGHVTLAAPVSHIWFLRGVPSKMSLLLDVTVTDLEKVIYFAGYIIDFVNEKRRTEVLLEIDKEYKTKLKAGDTDKEALKEAADQAKSEVKSLRLYQVLSEVEYYRLSMRFADLFTADIGAEALRKICTGLDLEVIEENLSKIADGTTQPLARKKVLKRLQLVRSIKNARIRPEWMFLTVIPIIPPALRPMVALEGGRHATSDVNDLYRRVINRNNRLKRLYDLKAPEVICRNEKRMLQEAVDALIDNSIRRGQAAVTSQAQKRPLRSLADMLKGKQGRFRQNLLGKRVDYSGRSVIVVGPELKLHQCGLPKHMALELFRPFVIRKLIEQGFAYNIRGAGRLIEEATPDVWAILEDVIKGKYVLLNRAPTLHRLGIQAFQPMLIEGNAMRLHPLVCEAFNADFDGDQMAVHVPLTDEAQYEAREIMAADKNLLKPGSGESIVRPQQDMIIGCYWLTQMNEGEKGEGMIFATRDEAINAYEAGVVTLQAKIQVRLSDAPERTETTIGRIIFSDVLPEGVAFINEQQTKKSLSALTGRIIRTLGSAATAPFVDRIKVLGFKYATRSGISWGIDDIPVLTRKGAIIEEALEAAKVVRDQFDRGLLTDKERYNKIVEIWNSKVKPKIDAEVRASLDKKGSVFTMVNSAARGSWVQVNQMAGMKGMVVNPSGRIIELPIISSYKDGLNVLEYFISTHGARKGTADTALKTAAAGYLTRRLVDVAQDLVVVEDDCKDSDGIIVYRRDSEAVNKSFSTRLFGRTMIADVIHPETKEKIAKKGELVSIEVAEAIDAAGLKEIHMRSPVSCKTRRGVCSTCYGYDLGANKIVVKGEAVGIVAAQAIGEPGTQLTMRTFHIGGVAGGGDITMGLPRVEEVFEIRTPKAKAIISEVTGSVLEIIEEGRDRIVRILPDDDDDTKRDTREYTIPFGKGVLVKVNDAVQRGQAISDGVVDTKELFKVAGIAEAQNYIIREIGKIYALQGSPISEKHIEVMVRQMFSRVRIKEVGDTTFSEDAIVERDQWLEENDRVKAEGKAPAKAARLLMGISKTALTISSFLSAASFQETTRVLINAAIEGQRDNLRGLKENVIIGRLIPAGTGFRKDVPKEHVSRREEKQGEKMEKVIEQKIIV</sequence>
<feature type="binding site" evidence="7">
    <location>
        <position position="897"/>
    </location>
    <ligand>
        <name>Zn(2+)</name>
        <dbReference type="ChEBI" id="CHEBI:29105"/>
        <label>2</label>
    </ligand>
</feature>
<dbReference type="HAMAP" id="MF_01322">
    <property type="entry name" value="RNApol_bact_RpoC"/>
    <property type="match status" value="1"/>
</dbReference>
<accession>A0A2M8KWU0</accession>
<feature type="binding site" evidence="7">
    <location>
        <position position="824"/>
    </location>
    <ligand>
        <name>Zn(2+)</name>
        <dbReference type="ChEBI" id="CHEBI:29105"/>
        <label>2</label>
    </ligand>
</feature>
<dbReference type="SUPFAM" id="SSF64484">
    <property type="entry name" value="beta and beta-prime subunits of DNA dependent RNA-polymerase"/>
    <property type="match status" value="1"/>
</dbReference>
<evidence type="ECO:0000256" key="2">
    <source>
        <dbReference type="ARBA" id="ARBA00022679"/>
    </source>
</evidence>
<name>A0A2M8KWU0_9BACT</name>
<dbReference type="Gene3D" id="4.10.860.120">
    <property type="entry name" value="RNA polymerase II, clamp domain"/>
    <property type="match status" value="1"/>
</dbReference>